<evidence type="ECO:0000256" key="1">
    <source>
        <dbReference type="SAM" id="MobiDB-lite"/>
    </source>
</evidence>
<proteinExistence type="predicted"/>
<accession>A0ABN9RVI5</accession>
<feature type="region of interest" description="Disordered" evidence="1">
    <location>
        <begin position="141"/>
        <end position="187"/>
    </location>
</feature>
<protein>
    <submittedName>
        <fullName evidence="2">Uncharacterized protein</fullName>
    </submittedName>
</protein>
<comment type="caution">
    <text evidence="2">The sequence shown here is derived from an EMBL/GenBank/DDBJ whole genome shotgun (WGS) entry which is preliminary data.</text>
</comment>
<dbReference type="EMBL" id="CAUYUJ010007931">
    <property type="protein sequence ID" value="CAK0822384.1"/>
    <property type="molecule type" value="Genomic_DNA"/>
</dbReference>
<organism evidence="2 3">
    <name type="scientific">Prorocentrum cordatum</name>
    <dbReference type="NCBI Taxonomy" id="2364126"/>
    <lineage>
        <taxon>Eukaryota</taxon>
        <taxon>Sar</taxon>
        <taxon>Alveolata</taxon>
        <taxon>Dinophyceae</taxon>
        <taxon>Prorocentrales</taxon>
        <taxon>Prorocentraceae</taxon>
        <taxon>Prorocentrum</taxon>
    </lineage>
</organism>
<name>A0ABN9RVI5_9DINO</name>
<dbReference type="Proteomes" id="UP001189429">
    <property type="component" value="Unassembled WGS sequence"/>
</dbReference>
<keyword evidence="3" id="KW-1185">Reference proteome</keyword>
<feature type="region of interest" description="Disordered" evidence="1">
    <location>
        <begin position="97"/>
        <end position="129"/>
    </location>
</feature>
<evidence type="ECO:0000313" key="2">
    <source>
        <dbReference type="EMBL" id="CAK0822384.1"/>
    </source>
</evidence>
<evidence type="ECO:0000313" key="3">
    <source>
        <dbReference type="Proteomes" id="UP001189429"/>
    </source>
</evidence>
<gene>
    <name evidence="2" type="ORF">PCOR1329_LOCUS23432</name>
</gene>
<sequence length="187" mass="20217">MCRSVAPALERPGCALFGDSSDLTFALLAQSRQLRCSMTLSASTGAPPRRFQQISGRSTLRANCVLGKAPAARAATWSGARAWAGLSPFETAVEQESWGRQPVARPAPESSRCLAASPDKPARRRGARESFGPLLVVGVVRAPPPGMRRSGPISARPSRGSWPHRVFHRRRQWQGPRGGLAPFRRTP</sequence>
<reference evidence="2" key="1">
    <citation type="submission" date="2023-10" db="EMBL/GenBank/DDBJ databases">
        <authorList>
            <person name="Chen Y."/>
            <person name="Shah S."/>
            <person name="Dougan E. K."/>
            <person name="Thang M."/>
            <person name="Chan C."/>
        </authorList>
    </citation>
    <scope>NUCLEOTIDE SEQUENCE [LARGE SCALE GENOMIC DNA]</scope>
</reference>